<gene>
    <name evidence="8" type="ORF">AHMF7605_05795</name>
</gene>
<keyword evidence="8" id="KW-0808">Transferase</keyword>
<dbReference type="Pfam" id="PF13424">
    <property type="entry name" value="TPR_12"/>
    <property type="match status" value="1"/>
</dbReference>
<feature type="repeat" description="TPR" evidence="4">
    <location>
        <begin position="160"/>
        <end position="193"/>
    </location>
</feature>
<dbReference type="SUPFAM" id="SSF47384">
    <property type="entry name" value="Homodimeric domain of signal transducing histidine kinase"/>
    <property type="match status" value="1"/>
</dbReference>
<keyword evidence="6" id="KW-1133">Transmembrane helix</keyword>
<dbReference type="AlphaFoldDB" id="A0A2T2YC24"/>
<evidence type="ECO:0000256" key="4">
    <source>
        <dbReference type="PROSITE-ProRule" id="PRU00339"/>
    </source>
</evidence>
<evidence type="ECO:0000256" key="1">
    <source>
        <dbReference type="ARBA" id="ARBA00000085"/>
    </source>
</evidence>
<feature type="repeat" description="TPR" evidence="4">
    <location>
        <begin position="120"/>
        <end position="153"/>
    </location>
</feature>
<dbReference type="EMBL" id="PYFT01000001">
    <property type="protein sequence ID" value="PSR53072.1"/>
    <property type="molecule type" value="Genomic_DNA"/>
</dbReference>
<feature type="domain" description="Histidine kinase" evidence="7">
    <location>
        <begin position="501"/>
        <end position="740"/>
    </location>
</feature>
<dbReference type="InterPro" id="IPR003594">
    <property type="entry name" value="HATPase_dom"/>
</dbReference>
<proteinExistence type="predicted"/>
<dbReference type="Gene3D" id="1.25.40.10">
    <property type="entry name" value="Tetratricopeptide repeat domain"/>
    <property type="match status" value="2"/>
</dbReference>
<dbReference type="SUPFAM" id="SSF48452">
    <property type="entry name" value="TPR-like"/>
    <property type="match status" value="2"/>
</dbReference>
<evidence type="ECO:0000256" key="3">
    <source>
        <dbReference type="ARBA" id="ARBA00022553"/>
    </source>
</evidence>
<dbReference type="InterPro" id="IPR005467">
    <property type="entry name" value="His_kinase_dom"/>
</dbReference>
<dbReference type="InterPro" id="IPR019734">
    <property type="entry name" value="TPR_rpt"/>
</dbReference>
<accession>A0A2T2YC24</accession>
<feature type="transmembrane region" description="Helical" evidence="6">
    <location>
        <begin position="434"/>
        <end position="455"/>
    </location>
</feature>
<dbReference type="Gene3D" id="3.30.565.10">
    <property type="entry name" value="Histidine kinase-like ATPase, C-terminal domain"/>
    <property type="match status" value="1"/>
</dbReference>
<evidence type="ECO:0000313" key="8">
    <source>
        <dbReference type="EMBL" id="PSR53072.1"/>
    </source>
</evidence>
<protein>
    <recommendedName>
        <fullName evidence="2">histidine kinase</fullName>
        <ecNumber evidence="2">2.7.13.3</ecNumber>
    </recommendedName>
</protein>
<dbReference type="InterPro" id="IPR036890">
    <property type="entry name" value="HATPase_C_sf"/>
</dbReference>
<dbReference type="Pfam" id="PF13181">
    <property type="entry name" value="TPR_8"/>
    <property type="match status" value="2"/>
</dbReference>
<dbReference type="Pfam" id="PF02518">
    <property type="entry name" value="HATPase_c"/>
    <property type="match status" value="1"/>
</dbReference>
<sequence length="743" mass="83979">MKLLLTVFIILIFGGTAFTQTAKLDSLNKLISQASTDTARINLKNKKISIISRIDIDSAIALSKQTVKEAINIHYQKGEATARLQLASNYCMKGTYPLAAQNLLLSKKIFLSLKDSLGFCDTYSVYGMMYGMQSKYDTSITYLEKAIAVAERNKYKERLNAYYSNLAIGYQMKGNYLKALEFYQKSLDLAKEKKDTVAQAKTDLNMGSAYINTGDTIRARRFILEAIRLAKKENLKNVELYGYTNLAELYLEMQQPQQAYTYALQAANLGKEMGDNGIRSVSLAKAAKSLAKMQKFTEALTLAKQAITMADSSGQTYNRYQAYSIMGSILKQQQQYKAAIPFLEKGLAVLEKTDFYGEDVGVTYTTLSHCYEKTGYYEKALSFYKTSKQIADSILTRDNIRKTTELSMNYEFNKKQEAQRIEQKNKDAITQARLLAVLIIFVLTLILAMVAFRAYRNKQKANAQLQLQKEEIQKTLSKLERTQAQLIQREKMASLGELTAGIAHEIQNPLNFINNFSEINTELITELKEEADKGNLKEIKEIAANIEENEQKINQHGKRADNIVKGMLQHSRTSTGEKQLTPINALTEEYLRLAYHGLRAKNKDFNTTLVTDLDKSLGKIEVAPQELGRVLLNLFNNAFYATQQKKARLNGQYEPEVKVTTRQLDGSIQIRVRDNGMGIPENVQSKIFQPFFTTKPTGQGTGLGLSLSYDIITKGHGGELEMQSKEDIYTEFIIRLPLKNKEF</sequence>
<dbReference type="PROSITE" id="PS50109">
    <property type="entry name" value="HIS_KIN"/>
    <property type="match status" value="1"/>
</dbReference>
<dbReference type="SMART" id="SM00028">
    <property type="entry name" value="TPR"/>
    <property type="match status" value="7"/>
</dbReference>
<dbReference type="PANTHER" id="PTHR43065:SF42">
    <property type="entry name" value="TWO-COMPONENT SENSOR PPRA"/>
    <property type="match status" value="1"/>
</dbReference>
<dbReference type="GO" id="GO:0000155">
    <property type="term" value="F:phosphorelay sensor kinase activity"/>
    <property type="evidence" value="ECO:0007669"/>
    <property type="project" value="InterPro"/>
</dbReference>
<dbReference type="SUPFAM" id="SSF55874">
    <property type="entry name" value="ATPase domain of HSP90 chaperone/DNA topoisomerase II/histidine kinase"/>
    <property type="match status" value="1"/>
</dbReference>
<dbReference type="EC" id="2.7.13.3" evidence="2"/>
<comment type="caution">
    <text evidence="8">The sequence shown here is derived from an EMBL/GenBank/DDBJ whole genome shotgun (WGS) entry which is preliminary data.</text>
</comment>
<evidence type="ECO:0000259" key="7">
    <source>
        <dbReference type="PROSITE" id="PS50109"/>
    </source>
</evidence>
<dbReference type="PROSITE" id="PS50005">
    <property type="entry name" value="TPR"/>
    <property type="match status" value="2"/>
</dbReference>
<keyword evidence="6" id="KW-0472">Membrane</keyword>
<keyword evidence="8" id="KW-0418">Kinase</keyword>
<dbReference type="InterPro" id="IPR036097">
    <property type="entry name" value="HisK_dim/P_sf"/>
</dbReference>
<keyword evidence="9" id="KW-1185">Reference proteome</keyword>
<keyword evidence="3" id="KW-0597">Phosphoprotein</keyword>
<evidence type="ECO:0000313" key="9">
    <source>
        <dbReference type="Proteomes" id="UP000240357"/>
    </source>
</evidence>
<evidence type="ECO:0000256" key="5">
    <source>
        <dbReference type="SAM" id="Coils"/>
    </source>
</evidence>
<dbReference type="Gene3D" id="1.10.287.130">
    <property type="match status" value="1"/>
</dbReference>
<keyword evidence="4" id="KW-0802">TPR repeat</keyword>
<dbReference type="PANTHER" id="PTHR43065">
    <property type="entry name" value="SENSOR HISTIDINE KINASE"/>
    <property type="match status" value="1"/>
</dbReference>
<dbReference type="SMART" id="SM00388">
    <property type="entry name" value="HisKA"/>
    <property type="match status" value="1"/>
</dbReference>
<dbReference type="InterPro" id="IPR004358">
    <property type="entry name" value="Sig_transdc_His_kin-like_C"/>
</dbReference>
<dbReference type="CDD" id="cd00082">
    <property type="entry name" value="HisKA"/>
    <property type="match status" value="1"/>
</dbReference>
<name>A0A2T2YC24_9BACT</name>
<reference evidence="8 9" key="1">
    <citation type="submission" date="2018-03" db="EMBL/GenBank/DDBJ databases">
        <title>Adhaeribacter sp. HMF7605 Genome sequencing and assembly.</title>
        <authorList>
            <person name="Kang H."/>
            <person name="Kang J."/>
            <person name="Cha I."/>
            <person name="Kim H."/>
            <person name="Joh K."/>
        </authorList>
    </citation>
    <scope>NUCLEOTIDE SEQUENCE [LARGE SCALE GENOMIC DNA]</scope>
    <source>
        <strain evidence="8 9">HMF7605</strain>
    </source>
</reference>
<dbReference type="InterPro" id="IPR003661">
    <property type="entry name" value="HisK_dim/P_dom"/>
</dbReference>
<feature type="coiled-coil region" evidence="5">
    <location>
        <begin position="455"/>
        <end position="489"/>
    </location>
</feature>
<keyword evidence="6" id="KW-0812">Transmembrane</keyword>
<evidence type="ECO:0000256" key="2">
    <source>
        <dbReference type="ARBA" id="ARBA00012438"/>
    </source>
</evidence>
<organism evidence="8 9">
    <name type="scientific">Adhaeribacter arboris</name>
    <dbReference type="NCBI Taxonomy" id="2072846"/>
    <lineage>
        <taxon>Bacteria</taxon>
        <taxon>Pseudomonadati</taxon>
        <taxon>Bacteroidota</taxon>
        <taxon>Cytophagia</taxon>
        <taxon>Cytophagales</taxon>
        <taxon>Hymenobacteraceae</taxon>
        <taxon>Adhaeribacter</taxon>
    </lineage>
</organism>
<keyword evidence="5" id="KW-0175">Coiled coil</keyword>
<dbReference type="Proteomes" id="UP000240357">
    <property type="component" value="Unassembled WGS sequence"/>
</dbReference>
<dbReference type="PRINTS" id="PR00344">
    <property type="entry name" value="BCTRLSENSOR"/>
</dbReference>
<dbReference type="SMART" id="SM00387">
    <property type="entry name" value="HATPase_c"/>
    <property type="match status" value="1"/>
</dbReference>
<dbReference type="RefSeq" id="WP_106927332.1">
    <property type="nucleotide sequence ID" value="NZ_PYFT01000001.1"/>
</dbReference>
<evidence type="ECO:0000256" key="6">
    <source>
        <dbReference type="SAM" id="Phobius"/>
    </source>
</evidence>
<comment type="catalytic activity">
    <reaction evidence="1">
        <text>ATP + protein L-histidine = ADP + protein N-phospho-L-histidine.</text>
        <dbReference type="EC" id="2.7.13.3"/>
    </reaction>
</comment>
<dbReference type="InterPro" id="IPR011990">
    <property type="entry name" value="TPR-like_helical_dom_sf"/>
</dbReference>